<feature type="zinc finger region" description="C3H1-type" evidence="9">
    <location>
        <begin position="1"/>
        <end position="24"/>
    </location>
</feature>
<evidence type="ECO:0000313" key="14">
    <source>
        <dbReference type="Proteomes" id="UP000041254"/>
    </source>
</evidence>
<dbReference type="PhylomeDB" id="A0A0G4F951"/>
<dbReference type="PANTHER" id="PTHR11685">
    <property type="entry name" value="RBR FAMILY RING FINGER AND IBR DOMAIN-CONTAINING"/>
    <property type="match status" value="1"/>
</dbReference>
<proteinExistence type="predicted"/>
<evidence type="ECO:0000256" key="2">
    <source>
        <dbReference type="ARBA" id="ARBA00012251"/>
    </source>
</evidence>
<dbReference type="Pfam" id="PF01485">
    <property type="entry name" value="IBR"/>
    <property type="match status" value="1"/>
</dbReference>
<evidence type="ECO:0000256" key="3">
    <source>
        <dbReference type="ARBA" id="ARBA00022679"/>
    </source>
</evidence>
<dbReference type="InterPro" id="IPR001841">
    <property type="entry name" value="Znf_RING"/>
</dbReference>
<dbReference type="InterPro" id="IPR031127">
    <property type="entry name" value="E3_UB_ligase_RBR"/>
</dbReference>
<keyword evidence="5" id="KW-0677">Repeat</keyword>
<evidence type="ECO:0000256" key="4">
    <source>
        <dbReference type="ARBA" id="ARBA00022723"/>
    </source>
</evidence>
<evidence type="ECO:0000259" key="11">
    <source>
        <dbReference type="PROSITE" id="PS50103"/>
    </source>
</evidence>
<feature type="domain" description="RING-type" evidence="10">
    <location>
        <begin position="102"/>
        <end position="152"/>
    </location>
</feature>
<dbReference type="EMBL" id="CDMY01000388">
    <property type="protein sequence ID" value="CEM08885.1"/>
    <property type="molecule type" value="Genomic_DNA"/>
</dbReference>
<dbReference type="InterPro" id="IPR013083">
    <property type="entry name" value="Znf_RING/FYVE/PHD"/>
</dbReference>
<dbReference type="OrthoDB" id="10009520at2759"/>
<feature type="domain" description="RING-type" evidence="10">
    <location>
        <begin position="201"/>
        <end position="248"/>
    </location>
</feature>
<dbReference type="Gene3D" id="1.20.120.1750">
    <property type="match status" value="1"/>
</dbReference>
<keyword evidence="4 9" id="KW-0479">Metal-binding</keyword>
<protein>
    <recommendedName>
        <fullName evidence="2">RBR-type E3 ubiquitin transferase</fullName>
        <ecNumber evidence="2">2.3.2.31</ecNumber>
    </recommendedName>
</protein>
<dbReference type="Pfam" id="PF00097">
    <property type="entry name" value="zf-C3HC4"/>
    <property type="match status" value="1"/>
</dbReference>
<dbReference type="Proteomes" id="UP000041254">
    <property type="component" value="Unassembled WGS sequence"/>
</dbReference>
<keyword evidence="7" id="KW-0833">Ubl conjugation pathway</keyword>
<dbReference type="STRING" id="1169540.A0A0G4F951"/>
<accession>A0A0G4F951</accession>
<dbReference type="Gene3D" id="3.30.40.10">
    <property type="entry name" value="Zinc/RING finger domain, C3HC4 (zinc finger)"/>
    <property type="match status" value="2"/>
</dbReference>
<keyword evidence="14" id="KW-1185">Reference proteome</keyword>
<dbReference type="SMART" id="SM00184">
    <property type="entry name" value="RING"/>
    <property type="match status" value="3"/>
</dbReference>
<evidence type="ECO:0000256" key="7">
    <source>
        <dbReference type="ARBA" id="ARBA00022786"/>
    </source>
</evidence>
<evidence type="ECO:0000256" key="5">
    <source>
        <dbReference type="ARBA" id="ARBA00022737"/>
    </source>
</evidence>
<dbReference type="InterPro" id="IPR002867">
    <property type="entry name" value="IBR_dom"/>
</dbReference>
<dbReference type="AlphaFoldDB" id="A0A0G4F951"/>
<keyword evidence="8 9" id="KW-0862">Zinc</keyword>
<comment type="catalytic activity">
    <reaction evidence="1">
        <text>[E2 ubiquitin-conjugating enzyme]-S-ubiquitinyl-L-cysteine + [acceptor protein]-L-lysine = [E2 ubiquitin-conjugating enzyme]-L-cysteine + [acceptor protein]-N(6)-ubiquitinyl-L-lysine.</text>
        <dbReference type="EC" id="2.3.2.31"/>
    </reaction>
</comment>
<evidence type="ECO:0000256" key="1">
    <source>
        <dbReference type="ARBA" id="ARBA00001798"/>
    </source>
</evidence>
<dbReference type="SUPFAM" id="SSF57850">
    <property type="entry name" value="RING/U-box"/>
    <property type="match status" value="3"/>
</dbReference>
<evidence type="ECO:0000313" key="13">
    <source>
        <dbReference type="EMBL" id="CEM08885.1"/>
    </source>
</evidence>
<dbReference type="Gene3D" id="2.20.25.20">
    <property type="match status" value="1"/>
</dbReference>
<dbReference type="VEuPathDB" id="CryptoDB:Vbra_8907"/>
<dbReference type="GO" id="GO:0016567">
    <property type="term" value="P:protein ubiquitination"/>
    <property type="evidence" value="ECO:0007669"/>
    <property type="project" value="InterPro"/>
</dbReference>
<name>A0A0G4F951_VITBC</name>
<evidence type="ECO:0000256" key="6">
    <source>
        <dbReference type="ARBA" id="ARBA00022771"/>
    </source>
</evidence>
<keyword evidence="3" id="KW-0808">Transferase</keyword>
<sequence>MCVQYIQVGRCQYAGRCTNAHSRQELRGHPTMCNRMDREGRRDCDALCRFAHSDEELERFQSWVPQPGVPAAAAAAVPAAAAAAAPVAAAAAAPARYDGMFCVMCYGEFRRDEVIMPACHLHAFCRPCIRHHIMANTPDGDFINNAAPCPECPGVLLTEDERMFCVGAQEWFDKEQELLATALQNFDDEPAEPSQPREFECPICQDSWHVEESTELDCGHRFCNVCFARHVESMVKDRKVSPTELRCPGLDPEGRPCAMELSVPQIMGALSAADQEKFDRFRFDQWEPLDEGEMKVTCPAPNCATFIIDKTLKKVKYPKCNKEFCPHCSENAHDGTCEQYRQWKLENNQGEQAFNRIAAQQRWKRCPECGVMCERAECCNFMTCVSPRCGPQGGTYFCYICGQRLTLADKSAHFGGFGPFGGCVNEQNPGQARPYVDPNAPLQLGQAPAPAAAAAAAAPAVPPPVPYGMAAPVAAPAPAMLPFQPNVNGLNLAGYLGYPGPFQ</sequence>
<reference evidence="13 14" key="1">
    <citation type="submission" date="2014-11" db="EMBL/GenBank/DDBJ databases">
        <authorList>
            <person name="Zhu J."/>
            <person name="Qi W."/>
            <person name="Song R."/>
        </authorList>
    </citation>
    <scope>NUCLEOTIDE SEQUENCE [LARGE SCALE GENOMIC DNA]</scope>
</reference>
<dbReference type="GO" id="GO:0061630">
    <property type="term" value="F:ubiquitin protein ligase activity"/>
    <property type="evidence" value="ECO:0007669"/>
    <property type="project" value="UniProtKB-EC"/>
</dbReference>
<keyword evidence="6 9" id="KW-0863">Zinc-finger</keyword>
<evidence type="ECO:0000256" key="8">
    <source>
        <dbReference type="ARBA" id="ARBA00022833"/>
    </source>
</evidence>
<feature type="domain" description="RING-type" evidence="12">
    <location>
        <begin position="197"/>
        <end position="427"/>
    </location>
</feature>
<evidence type="ECO:0000256" key="9">
    <source>
        <dbReference type="PROSITE-ProRule" id="PRU00723"/>
    </source>
</evidence>
<dbReference type="InParanoid" id="A0A0G4F951"/>
<feature type="domain" description="C3H1-type" evidence="11">
    <location>
        <begin position="1"/>
        <end position="24"/>
    </location>
</feature>
<dbReference type="PROSITE" id="PS50089">
    <property type="entry name" value="ZF_RING_2"/>
    <property type="match status" value="2"/>
</dbReference>
<dbReference type="GO" id="GO:0008270">
    <property type="term" value="F:zinc ion binding"/>
    <property type="evidence" value="ECO:0007669"/>
    <property type="project" value="UniProtKB-KW"/>
</dbReference>
<evidence type="ECO:0000259" key="12">
    <source>
        <dbReference type="PROSITE" id="PS51873"/>
    </source>
</evidence>
<dbReference type="PROSITE" id="PS51873">
    <property type="entry name" value="TRIAD"/>
    <property type="match status" value="1"/>
</dbReference>
<dbReference type="EC" id="2.3.2.31" evidence="2"/>
<dbReference type="InterPro" id="IPR018957">
    <property type="entry name" value="Znf_C3HC4_RING-type"/>
</dbReference>
<gene>
    <name evidence="13" type="ORF">Vbra_8907</name>
</gene>
<organism evidence="13 14">
    <name type="scientific">Vitrella brassicaformis (strain CCMP3155)</name>
    <dbReference type="NCBI Taxonomy" id="1169540"/>
    <lineage>
        <taxon>Eukaryota</taxon>
        <taxon>Sar</taxon>
        <taxon>Alveolata</taxon>
        <taxon>Colpodellida</taxon>
        <taxon>Vitrellaceae</taxon>
        <taxon>Vitrella</taxon>
    </lineage>
</organism>
<dbReference type="SMART" id="SM00647">
    <property type="entry name" value="IBR"/>
    <property type="match status" value="1"/>
</dbReference>
<evidence type="ECO:0000259" key="10">
    <source>
        <dbReference type="PROSITE" id="PS50089"/>
    </source>
</evidence>
<dbReference type="PROSITE" id="PS50103">
    <property type="entry name" value="ZF_C3H1"/>
    <property type="match status" value="1"/>
</dbReference>
<dbReference type="InterPro" id="IPR044066">
    <property type="entry name" value="TRIAD_supradom"/>
</dbReference>
<dbReference type="InterPro" id="IPR000571">
    <property type="entry name" value="Znf_CCCH"/>
</dbReference>